<feature type="signal peptide" evidence="3">
    <location>
        <begin position="1"/>
        <end position="20"/>
    </location>
</feature>
<organism evidence="6">
    <name type="scientific">Darwinula stevensoni</name>
    <dbReference type="NCBI Taxonomy" id="69355"/>
    <lineage>
        <taxon>Eukaryota</taxon>
        <taxon>Metazoa</taxon>
        <taxon>Ecdysozoa</taxon>
        <taxon>Arthropoda</taxon>
        <taxon>Crustacea</taxon>
        <taxon>Oligostraca</taxon>
        <taxon>Ostracoda</taxon>
        <taxon>Podocopa</taxon>
        <taxon>Podocopida</taxon>
        <taxon>Darwinulocopina</taxon>
        <taxon>Darwinuloidea</taxon>
        <taxon>Darwinulidae</taxon>
        <taxon>Darwinula</taxon>
    </lineage>
</organism>
<name>A0A7R9A4Y6_9CRUS</name>
<dbReference type="SUPFAM" id="SSF49854">
    <property type="entry name" value="Spermadhesin, CUB domain"/>
    <property type="match status" value="1"/>
</dbReference>
<feature type="domain" description="C-type lectin" evidence="5">
    <location>
        <begin position="288"/>
        <end position="402"/>
    </location>
</feature>
<accession>A0A7R9A4Y6</accession>
<feature type="domain" description="CUB" evidence="4">
    <location>
        <begin position="29"/>
        <end position="138"/>
    </location>
</feature>
<evidence type="ECO:0000256" key="2">
    <source>
        <dbReference type="PROSITE-ProRule" id="PRU00059"/>
    </source>
</evidence>
<dbReference type="SUPFAM" id="SSF56436">
    <property type="entry name" value="C-type lectin-like"/>
    <property type="match status" value="2"/>
</dbReference>
<dbReference type="Gene3D" id="2.60.120.290">
    <property type="entry name" value="Spermadhesin, CUB domain"/>
    <property type="match status" value="1"/>
</dbReference>
<evidence type="ECO:0000313" key="6">
    <source>
        <dbReference type="EMBL" id="CAD7243020.1"/>
    </source>
</evidence>
<evidence type="ECO:0000313" key="7">
    <source>
        <dbReference type="Proteomes" id="UP000677054"/>
    </source>
</evidence>
<dbReference type="PROSITE" id="PS01180">
    <property type="entry name" value="CUB"/>
    <property type="match status" value="1"/>
</dbReference>
<dbReference type="CDD" id="cd00041">
    <property type="entry name" value="CUB"/>
    <property type="match status" value="1"/>
</dbReference>
<dbReference type="Pfam" id="PF00059">
    <property type="entry name" value="Lectin_C"/>
    <property type="match status" value="2"/>
</dbReference>
<dbReference type="InterPro" id="IPR016186">
    <property type="entry name" value="C-type_lectin-like/link_sf"/>
</dbReference>
<dbReference type="Gene3D" id="3.10.100.10">
    <property type="entry name" value="Mannose-Binding Protein A, subunit A"/>
    <property type="match status" value="2"/>
</dbReference>
<dbReference type="OrthoDB" id="6133475at2759"/>
<dbReference type="AlphaFoldDB" id="A0A7R9A4Y6"/>
<dbReference type="FunFam" id="2.60.120.290:FF:000005">
    <property type="entry name" value="Procollagen C-endopeptidase enhancer 1"/>
    <property type="match status" value="1"/>
</dbReference>
<dbReference type="EMBL" id="CAJPEV010000353">
    <property type="protein sequence ID" value="CAG0884358.1"/>
    <property type="molecule type" value="Genomic_DNA"/>
</dbReference>
<dbReference type="InterPro" id="IPR000859">
    <property type="entry name" value="CUB_dom"/>
</dbReference>
<dbReference type="InterPro" id="IPR001304">
    <property type="entry name" value="C-type_lectin-like"/>
</dbReference>
<dbReference type="SMART" id="SM00034">
    <property type="entry name" value="CLECT"/>
    <property type="match status" value="2"/>
</dbReference>
<feature type="chain" id="PRO_5036209608" evidence="3">
    <location>
        <begin position="21"/>
        <end position="405"/>
    </location>
</feature>
<protein>
    <submittedName>
        <fullName evidence="6">Uncharacterized protein</fullName>
    </submittedName>
</protein>
<comment type="caution">
    <text evidence="2">Lacks conserved residue(s) required for the propagation of feature annotation.</text>
</comment>
<evidence type="ECO:0000256" key="3">
    <source>
        <dbReference type="SAM" id="SignalP"/>
    </source>
</evidence>
<dbReference type="InterPro" id="IPR050111">
    <property type="entry name" value="C-type_lectin/snaclec_domain"/>
</dbReference>
<reference evidence="6" key="1">
    <citation type="submission" date="2020-11" db="EMBL/GenBank/DDBJ databases">
        <authorList>
            <person name="Tran Van P."/>
        </authorList>
    </citation>
    <scope>NUCLEOTIDE SEQUENCE</scope>
</reference>
<evidence type="ECO:0000259" key="4">
    <source>
        <dbReference type="PROSITE" id="PS01180"/>
    </source>
</evidence>
<dbReference type="InterPro" id="IPR035914">
    <property type="entry name" value="Sperma_CUB_dom_sf"/>
</dbReference>
<keyword evidence="3" id="KW-0732">Signal</keyword>
<evidence type="ECO:0000259" key="5">
    <source>
        <dbReference type="PROSITE" id="PS50041"/>
    </source>
</evidence>
<dbReference type="SMART" id="SM00042">
    <property type="entry name" value="CUB"/>
    <property type="match status" value="1"/>
</dbReference>
<dbReference type="Pfam" id="PF00431">
    <property type="entry name" value="CUB"/>
    <property type="match status" value="1"/>
</dbReference>
<dbReference type="PANTHER" id="PTHR22803">
    <property type="entry name" value="MANNOSE, PHOSPHOLIPASE, LECTIN RECEPTOR RELATED"/>
    <property type="match status" value="1"/>
</dbReference>
<evidence type="ECO:0000256" key="1">
    <source>
        <dbReference type="ARBA" id="ARBA00023157"/>
    </source>
</evidence>
<dbReference type="CDD" id="cd00037">
    <property type="entry name" value="CLECT"/>
    <property type="match status" value="1"/>
</dbReference>
<proteinExistence type="predicted"/>
<dbReference type="PROSITE" id="PS50041">
    <property type="entry name" value="C_TYPE_LECTIN_2"/>
    <property type="match status" value="2"/>
</dbReference>
<dbReference type="Proteomes" id="UP000677054">
    <property type="component" value="Unassembled WGS sequence"/>
</dbReference>
<gene>
    <name evidence="6" type="ORF">DSTB1V02_LOCUS2958</name>
</gene>
<feature type="domain" description="C-type lectin" evidence="5">
    <location>
        <begin position="156"/>
        <end position="271"/>
    </location>
</feature>
<dbReference type="InterPro" id="IPR016187">
    <property type="entry name" value="CTDL_fold"/>
</dbReference>
<keyword evidence="7" id="KW-1185">Reference proteome</keyword>
<sequence>MLAAIALVLAVWSLWAGALARSDLVQSDCGGILTEVSGVIQSPGYPSDYPNGADCLWDIRLAEERSITIHLDEVNLEDSAGCTADYIEILFFTGQSLLLCGNSASGDVFTGTNRVFVTFHSDAQNNAGHRFSISYDSAVTGPTTPEPGCPEGWLEFQGFCYYFDEAGAEWEDARAFCRTSAGDLASVHGREEQLFIQENSKTPTLWIGVEVTGPLDVDPWQFDFVDGSDEDYQNFWVGEEFNPLGSDGVVHLVLDRWQNDDCEQRKNFLCFAEGPGCPPGYIPMGIFYCFYVSDFALTFDEAREYCQGSEGSDLLTIGNDDWMVVQLMSVFDYEFPVPVKASQFWLGMRKTGGTWGWVDGLPIGVDRWDFGFPEDGRGDCAAAVVSSWDDVGGWDVHGFVCKTRA</sequence>
<dbReference type="EMBL" id="LR899870">
    <property type="protein sequence ID" value="CAD7243020.1"/>
    <property type="molecule type" value="Genomic_DNA"/>
</dbReference>
<keyword evidence="1" id="KW-1015">Disulfide bond</keyword>